<feature type="compositionally biased region" description="Polar residues" evidence="1">
    <location>
        <begin position="1"/>
        <end position="11"/>
    </location>
</feature>
<name>A0AA40C7P8_9PEZI</name>
<protein>
    <submittedName>
        <fullName evidence="2">Peptidase of plants and bacteria-domain-containing protein</fullName>
    </submittedName>
</protein>
<dbReference type="InterPro" id="IPR007541">
    <property type="entry name" value="Uncharacterised_BSP"/>
</dbReference>
<dbReference type="PANTHER" id="PTHR33321:SF12">
    <property type="entry name" value="PLANT BASIC SECRETORY PROTEIN (BSP) FAMILY PROTEIN"/>
    <property type="match status" value="1"/>
</dbReference>
<accession>A0AA40C7P8</accession>
<evidence type="ECO:0000313" key="3">
    <source>
        <dbReference type="Proteomes" id="UP001175000"/>
    </source>
</evidence>
<proteinExistence type="predicted"/>
<dbReference type="Pfam" id="PF04450">
    <property type="entry name" value="BSP"/>
    <property type="match status" value="1"/>
</dbReference>
<keyword evidence="3" id="KW-1185">Reference proteome</keyword>
<sequence length="282" mass="31247">MTVRPQVTQAPKPSAVFTPPASSPDDGPAPSAVPIPDRTAESADTPADSASKLGKGDPFPQPRLRLEIRDLDHPGSSKFLSSINISTVFSAAVQNVQRLLYRSPSERHTTCPPTRSVTLILRDMGGVAYTTGTELDPDHKEIHFSLSYINGINPPSRLTAEITGVLTHELVHCYQWDARGSCPGGLIEGIADWVRLNCDLSPPHWKREVDGDWDRGYQHTAYFLQYLETRFGEGTVRRVNDKLRLHKYDAKPFWTELLGRPVEQLYGDYCSTEEAEGGKSSC</sequence>
<dbReference type="PANTHER" id="PTHR33321">
    <property type="match status" value="1"/>
</dbReference>
<evidence type="ECO:0000313" key="2">
    <source>
        <dbReference type="EMBL" id="KAK0627263.1"/>
    </source>
</evidence>
<feature type="compositionally biased region" description="Low complexity" evidence="1">
    <location>
        <begin position="19"/>
        <end position="34"/>
    </location>
</feature>
<dbReference type="EMBL" id="JAULSU010000002">
    <property type="protein sequence ID" value="KAK0627263.1"/>
    <property type="molecule type" value="Genomic_DNA"/>
</dbReference>
<dbReference type="AlphaFoldDB" id="A0AA40C7P8"/>
<reference evidence="2" key="1">
    <citation type="submission" date="2023-06" db="EMBL/GenBank/DDBJ databases">
        <title>Genome-scale phylogeny and comparative genomics of the fungal order Sordariales.</title>
        <authorList>
            <consortium name="Lawrence Berkeley National Laboratory"/>
            <person name="Hensen N."/>
            <person name="Bonometti L."/>
            <person name="Westerberg I."/>
            <person name="Brannstrom I.O."/>
            <person name="Guillou S."/>
            <person name="Cros-Aarteil S."/>
            <person name="Calhoun S."/>
            <person name="Haridas S."/>
            <person name="Kuo A."/>
            <person name="Mondo S."/>
            <person name="Pangilinan J."/>
            <person name="Riley R."/>
            <person name="Labutti K."/>
            <person name="Andreopoulos B."/>
            <person name="Lipzen A."/>
            <person name="Chen C."/>
            <person name="Yanf M."/>
            <person name="Daum C."/>
            <person name="Ng V."/>
            <person name="Clum A."/>
            <person name="Steindorff A."/>
            <person name="Ohm R."/>
            <person name="Martin F."/>
            <person name="Silar P."/>
            <person name="Natvig D."/>
            <person name="Lalanne C."/>
            <person name="Gautier V."/>
            <person name="Ament-Velasquez S.L."/>
            <person name="Kruys A."/>
            <person name="Hutchinson M.I."/>
            <person name="Powell A.J."/>
            <person name="Barry K."/>
            <person name="Miller A.N."/>
            <person name="Grigoriev I.V."/>
            <person name="Debuchy R."/>
            <person name="Gladieux P."/>
            <person name="Thoren M.H."/>
            <person name="Johannesson H."/>
        </authorList>
    </citation>
    <scope>NUCLEOTIDE SEQUENCE</scope>
    <source>
        <strain evidence="2">CBS 606.72</strain>
    </source>
</reference>
<feature type="region of interest" description="Disordered" evidence="1">
    <location>
        <begin position="1"/>
        <end position="62"/>
    </location>
</feature>
<organism evidence="2 3">
    <name type="scientific">Immersiella caudata</name>
    <dbReference type="NCBI Taxonomy" id="314043"/>
    <lineage>
        <taxon>Eukaryota</taxon>
        <taxon>Fungi</taxon>
        <taxon>Dikarya</taxon>
        <taxon>Ascomycota</taxon>
        <taxon>Pezizomycotina</taxon>
        <taxon>Sordariomycetes</taxon>
        <taxon>Sordariomycetidae</taxon>
        <taxon>Sordariales</taxon>
        <taxon>Lasiosphaeriaceae</taxon>
        <taxon>Immersiella</taxon>
    </lineage>
</organism>
<gene>
    <name evidence="2" type="ORF">B0T14DRAFT_512282</name>
</gene>
<dbReference type="Proteomes" id="UP001175000">
    <property type="component" value="Unassembled WGS sequence"/>
</dbReference>
<comment type="caution">
    <text evidence="2">The sequence shown here is derived from an EMBL/GenBank/DDBJ whole genome shotgun (WGS) entry which is preliminary data.</text>
</comment>
<evidence type="ECO:0000256" key="1">
    <source>
        <dbReference type="SAM" id="MobiDB-lite"/>
    </source>
</evidence>